<proteinExistence type="predicted"/>
<comment type="subcellular location">
    <subcellularLocation>
        <location evidence="1">Membrane</location>
        <topology evidence="1">Multi-pass membrane protein</topology>
    </subcellularLocation>
</comment>
<evidence type="ECO:0000313" key="9">
    <source>
        <dbReference type="EMBL" id="RDG35765.1"/>
    </source>
</evidence>
<dbReference type="OrthoDB" id="3949537at2"/>
<dbReference type="InterPro" id="IPR007816">
    <property type="entry name" value="ResB-like_domain"/>
</dbReference>
<feature type="transmembrane region" description="Helical" evidence="7">
    <location>
        <begin position="542"/>
        <end position="561"/>
    </location>
</feature>
<evidence type="ECO:0000313" key="10">
    <source>
        <dbReference type="Proteomes" id="UP000253741"/>
    </source>
</evidence>
<feature type="compositionally biased region" description="Gly residues" evidence="6">
    <location>
        <begin position="34"/>
        <end position="46"/>
    </location>
</feature>
<keyword evidence="10" id="KW-1185">Reference proteome</keyword>
<keyword evidence="2 7" id="KW-0812">Transmembrane</keyword>
<comment type="caution">
    <text evidence="9">The sequence shown here is derived from an EMBL/GenBank/DDBJ whole genome shotgun (WGS) entry which is preliminary data.</text>
</comment>
<feature type="domain" description="ResB-like" evidence="8">
    <location>
        <begin position="114"/>
        <end position="597"/>
    </location>
</feature>
<protein>
    <submittedName>
        <fullName evidence="9">Cytochrome c biogenesis protein ResB</fullName>
    </submittedName>
</protein>
<dbReference type="Pfam" id="PF05140">
    <property type="entry name" value="ResB"/>
    <property type="match status" value="1"/>
</dbReference>
<dbReference type="RefSeq" id="WP_114625831.1">
    <property type="nucleotide sequence ID" value="NZ_QQNA01000199.1"/>
</dbReference>
<name>A0A370B8M8_9ACTN</name>
<evidence type="ECO:0000256" key="7">
    <source>
        <dbReference type="SAM" id="Phobius"/>
    </source>
</evidence>
<evidence type="ECO:0000256" key="5">
    <source>
        <dbReference type="ARBA" id="ARBA00023136"/>
    </source>
</evidence>
<feature type="region of interest" description="Disordered" evidence="6">
    <location>
        <begin position="1"/>
        <end position="90"/>
    </location>
</feature>
<evidence type="ECO:0000256" key="1">
    <source>
        <dbReference type="ARBA" id="ARBA00004141"/>
    </source>
</evidence>
<accession>A0A370B8M8</accession>
<evidence type="ECO:0000256" key="6">
    <source>
        <dbReference type="SAM" id="MobiDB-lite"/>
    </source>
</evidence>
<dbReference type="GO" id="GO:0016020">
    <property type="term" value="C:membrane"/>
    <property type="evidence" value="ECO:0007669"/>
    <property type="project" value="UniProtKB-SubCell"/>
</dbReference>
<dbReference type="PANTHER" id="PTHR31566:SF0">
    <property type="entry name" value="CYTOCHROME C BIOGENESIS PROTEIN CCS1, CHLOROPLASTIC"/>
    <property type="match status" value="1"/>
</dbReference>
<feature type="transmembrane region" description="Helical" evidence="7">
    <location>
        <begin position="170"/>
        <end position="192"/>
    </location>
</feature>
<evidence type="ECO:0000259" key="8">
    <source>
        <dbReference type="Pfam" id="PF05140"/>
    </source>
</evidence>
<feature type="transmembrane region" description="Helical" evidence="7">
    <location>
        <begin position="116"/>
        <end position="134"/>
    </location>
</feature>
<evidence type="ECO:0000256" key="3">
    <source>
        <dbReference type="ARBA" id="ARBA00022748"/>
    </source>
</evidence>
<gene>
    <name evidence="9" type="ORF">DVH02_23565</name>
</gene>
<keyword evidence="4 7" id="KW-1133">Transmembrane helix</keyword>
<dbReference type="GO" id="GO:0017004">
    <property type="term" value="P:cytochrome complex assembly"/>
    <property type="evidence" value="ECO:0007669"/>
    <property type="project" value="UniProtKB-KW"/>
</dbReference>
<keyword evidence="5 7" id="KW-0472">Membrane</keyword>
<dbReference type="AlphaFoldDB" id="A0A370B8M8"/>
<feature type="region of interest" description="Disordered" evidence="6">
    <location>
        <begin position="605"/>
        <end position="624"/>
    </location>
</feature>
<dbReference type="InterPro" id="IPR023494">
    <property type="entry name" value="Cyt_c_bgen_Ccs1/CcsB/ResB"/>
</dbReference>
<keyword evidence="3" id="KW-0201">Cytochrome c-type biogenesis</keyword>
<dbReference type="PANTHER" id="PTHR31566">
    <property type="entry name" value="CYTOCHROME C BIOGENESIS PROTEIN CCS1, CHLOROPLASTIC"/>
    <property type="match status" value="1"/>
</dbReference>
<evidence type="ECO:0000256" key="2">
    <source>
        <dbReference type="ARBA" id="ARBA00022692"/>
    </source>
</evidence>
<feature type="compositionally biased region" description="Basic and acidic residues" evidence="6">
    <location>
        <begin position="81"/>
        <end position="90"/>
    </location>
</feature>
<sequence>MSKASTSGTGHDGTAAGAGAGTGTGTDTDTGPGTDTGAGAGTGTGVDPGTDTGAEPDAPESPDAQDTRELGDAGSRLSTAPREEREEREGTAIGGPVLGVVGWIRWFWRQLTSMRVALILLFLLSLGAIPGSLIPQLSVDELKVQDFKDQHQTLAPIYDKLQLFQVYSSVWFSAIYILLFVSLIGCIVPRTWQFVGQLRGRPPGAPKRLTRLPAYTTWRTTAEPEAARAAALAMLRKRRYRAHTVGDAVAAEKGYLREAGNLAFHISLIVLLVAFAAGQLFKSEGGKLIVEGDGFSNTLTQYDDFKSGSLFDTDNLAPFSFGLDKFTGTYERSGPQLGTPRVYRADVHYTEGPGGAEKKAAVEVNKPLVVDGSKVYLIGHGYAPVVTVRDGRGEVVFQGAVPLLPIDSNVSSTGAIKVMDGYRDKSGKKEQLGFAAFFVPTYGGGEGGATKMFSRFPALDFPVLNVGAYHGDLGVDAGLPQNVYQLNTRKMKAFKDADGDVLKKTLLPGDKLTLPDGAGSITFEKDVKEWATFQISHQPGDGWALTGAIAAIVGLAGSLFIQRRRIWVRTVRGADGVTVVEMAGLGRSESAKLPEELADLAYTLNSEAPTAPDSTEENAGGAEK</sequence>
<feature type="transmembrane region" description="Helical" evidence="7">
    <location>
        <begin position="262"/>
        <end position="281"/>
    </location>
</feature>
<reference evidence="9 10" key="1">
    <citation type="submission" date="2018-07" db="EMBL/GenBank/DDBJ databases">
        <title>Streptomyces species from bats.</title>
        <authorList>
            <person name="Dunlap C."/>
        </authorList>
    </citation>
    <scope>NUCLEOTIDE SEQUENCE [LARGE SCALE GENOMIC DNA]</scope>
    <source>
        <strain evidence="9 10">AC230</strain>
    </source>
</reference>
<organism evidence="9 10">
    <name type="scientific">Streptomyces corynorhini</name>
    <dbReference type="NCBI Taxonomy" id="2282652"/>
    <lineage>
        <taxon>Bacteria</taxon>
        <taxon>Bacillati</taxon>
        <taxon>Actinomycetota</taxon>
        <taxon>Actinomycetes</taxon>
        <taxon>Kitasatosporales</taxon>
        <taxon>Streptomycetaceae</taxon>
        <taxon>Streptomyces</taxon>
    </lineage>
</organism>
<evidence type="ECO:0000256" key="4">
    <source>
        <dbReference type="ARBA" id="ARBA00022989"/>
    </source>
</evidence>
<dbReference type="Proteomes" id="UP000253741">
    <property type="component" value="Unassembled WGS sequence"/>
</dbReference>
<dbReference type="EMBL" id="QQNA01000199">
    <property type="protein sequence ID" value="RDG35765.1"/>
    <property type="molecule type" value="Genomic_DNA"/>
</dbReference>